<organism evidence="5 6">
    <name type="scientific">Lachancea mirantina</name>
    <dbReference type="NCBI Taxonomy" id="1230905"/>
    <lineage>
        <taxon>Eukaryota</taxon>
        <taxon>Fungi</taxon>
        <taxon>Dikarya</taxon>
        <taxon>Ascomycota</taxon>
        <taxon>Saccharomycotina</taxon>
        <taxon>Saccharomycetes</taxon>
        <taxon>Saccharomycetales</taxon>
        <taxon>Saccharomycetaceae</taxon>
        <taxon>Lachancea</taxon>
    </lineage>
</organism>
<gene>
    <name evidence="5" type="ORF">LAMI_0E05732G</name>
</gene>
<feature type="compositionally biased region" description="Basic and acidic residues" evidence="3">
    <location>
        <begin position="34"/>
        <end position="48"/>
    </location>
</feature>
<reference evidence="5 6" key="1">
    <citation type="submission" date="2016-03" db="EMBL/GenBank/DDBJ databases">
        <authorList>
            <person name="Devillers H."/>
        </authorList>
    </citation>
    <scope>NUCLEOTIDE SEQUENCE [LARGE SCALE GENOMIC DNA]</scope>
    <source>
        <strain evidence="5">CBS 11717</strain>
    </source>
</reference>
<keyword evidence="6" id="KW-1185">Reference proteome</keyword>
<accession>A0A1G4JLB2</accession>
<dbReference type="InterPro" id="IPR035979">
    <property type="entry name" value="RBD_domain_sf"/>
</dbReference>
<dbReference type="Gene3D" id="3.30.70.330">
    <property type="match status" value="1"/>
</dbReference>
<proteinExistence type="predicted"/>
<dbReference type="STRING" id="1230905.A0A1G4JLB2"/>
<evidence type="ECO:0000313" key="6">
    <source>
        <dbReference type="Proteomes" id="UP000191024"/>
    </source>
</evidence>
<dbReference type="GO" id="GO:0008143">
    <property type="term" value="F:poly(A) binding"/>
    <property type="evidence" value="ECO:0007669"/>
    <property type="project" value="TreeGrafter"/>
</dbReference>
<evidence type="ECO:0000256" key="2">
    <source>
        <dbReference type="PROSITE-ProRule" id="PRU00176"/>
    </source>
</evidence>
<dbReference type="PROSITE" id="PS50102">
    <property type="entry name" value="RRM"/>
    <property type="match status" value="1"/>
</dbReference>
<dbReference type="SUPFAM" id="SSF54928">
    <property type="entry name" value="RNA-binding domain, RBD"/>
    <property type="match status" value="1"/>
</dbReference>
<dbReference type="EMBL" id="LT598465">
    <property type="protein sequence ID" value="SCU91393.1"/>
    <property type="molecule type" value="Genomic_DNA"/>
</dbReference>
<feature type="domain" description="RRM" evidence="4">
    <location>
        <begin position="50"/>
        <end position="126"/>
    </location>
</feature>
<dbReference type="OrthoDB" id="4726at2759"/>
<dbReference type="SMART" id="SM00360">
    <property type="entry name" value="RRM"/>
    <property type="match status" value="1"/>
</dbReference>
<dbReference type="PANTHER" id="PTHR23236:SF12">
    <property type="entry name" value="EUKARYOTIC INITIATION FACTOR 4B-RELATED"/>
    <property type="match status" value="1"/>
</dbReference>
<evidence type="ECO:0000256" key="1">
    <source>
        <dbReference type="ARBA" id="ARBA00022884"/>
    </source>
</evidence>
<dbReference type="InterPro" id="IPR000504">
    <property type="entry name" value="RRM_dom"/>
</dbReference>
<feature type="region of interest" description="Disordered" evidence="3">
    <location>
        <begin position="1"/>
        <end position="48"/>
    </location>
</feature>
<keyword evidence="1 2" id="KW-0694">RNA-binding</keyword>
<evidence type="ECO:0000259" key="4">
    <source>
        <dbReference type="PROSITE" id="PS50102"/>
    </source>
</evidence>
<dbReference type="PANTHER" id="PTHR23236">
    <property type="entry name" value="EUKARYOTIC TRANSLATION INITIATION FACTOR 4B/4H"/>
    <property type="match status" value="1"/>
</dbReference>
<dbReference type="AlphaFoldDB" id="A0A1G4JLB2"/>
<name>A0A1G4JLB2_9SACH</name>
<dbReference type="Proteomes" id="UP000191024">
    <property type="component" value="Chromosome E"/>
</dbReference>
<sequence>MGPGLYHPADADAEDETDSKDQSPIKSSKASDIPQKRDSAEAHQQEVDSRSVFVGKIPCRTTPEMLAYYFSAVGTVNRVTILVRKRGVDRAYAYVEFEEKCSVPSALRLHDSIFAGETIVVFKKRTNKPNPRSAQAINFTD</sequence>
<dbReference type="InterPro" id="IPR012677">
    <property type="entry name" value="Nucleotide-bd_a/b_plait_sf"/>
</dbReference>
<evidence type="ECO:0000256" key="3">
    <source>
        <dbReference type="SAM" id="MobiDB-lite"/>
    </source>
</evidence>
<dbReference type="Pfam" id="PF00076">
    <property type="entry name" value="RRM_1"/>
    <property type="match status" value="1"/>
</dbReference>
<evidence type="ECO:0000313" key="5">
    <source>
        <dbReference type="EMBL" id="SCU91393.1"/>
    </source>
</evidence>
<protein>
    <submittedName>
        <fullName evidence="5">LAMI_0E05732g1_1</fullName>
    </submittedName>
</protein>